<dbReference type="HOGENOM" id="CLU_070537_1_0_10"/>
<protein>
    <recommendedName>
        <fullName evidence="4">Zinc finger CHC2-type domain-containing protein</fullName>
    </recommendedName>
</protein>
<dbReference type="KEGG" id="hhy:Halhy_6708"/>
<keyword evidence="3" id="KW-0862">Zinc</keyword>
<accession>F4L815</accession>
<evidence type="ECO:0000256" key="3">
    <source>
        <dbReference type="ARBA" id="ARBA00022833"/>
    </source>
</evidence>
<dbReference type="SUPFAM" id="SSF57783">
    <property type="entry name" value="Zinc beta-ribbon"/>
    <property type="match status" value="1"/>
</dbReference>
<dbReference type="InterPro" id="IPR050219">
    <property type="entry name" value="DnaG_primase"/>
</dbReference>
<dbReference type="GO" id="GO:0008270">
    <property type="term" value="F:zinc ion binding"/>
    <property type="evidence" value="ECO:0007669"/>
    <property type="project" value="UniProtKB-KW"/>
</dbReference>
<keyword evidence="1" id="KW-0479">Metal-binding</keyword>
<dbReference type="EMBL" id="CP002693">
    <property type="protein sequence ID" value="AEE54523.1"/>
    <property type="molecule type" value="Genomic_DNA"/>
</dbReference>
<dbReference type="PANTHER" id="PTHR30313">
    <property type="entry name" value="DNA PRIMASE"/>
    <property type="match status" value="1"/>
</dbReference>
<dbReference type="SMART" id="SM00400">
    <property type="entry name" value="ZnF_CHCC"/>
    <property type="match status" value="1"/>
</dbReference>
<dbReference type="GO" id="GO:0003899">
    <property type="term" value="F:DNA-directed RNA polymerase activity"/>
    <property type="evidence" value="ECO:0007669"/>
    <property type="project" value="InterPro"/>
</dbReference>
<evidence type="ECO:0000313" key="5">
    <source>
        <dbReference type="EMBL" id="AEE54523.1"/>
    </source>
</evidence>
<sequence>MHQPPSYQTSRAAPTKVHVDNLLKSNELKHLSLLVQSSTMTVPEAKNIPLVDLLARLGHQPAEVRQGGNDVWYLSPFRQEKTPSFHIHQGRNVWYDFGDGSSEGGNLIDFVMRQQQCSFARAMAFLEKLYGRGVHVASLWNQPSAVATVAAPGDKFLLDKVQPLQNQALRQYLQSRGIDPRIASHWVQEAYYHHRDTRKQYFGIAFANGCGGYELRNPYFKTSLGAKGISFLGGKDATRCSIFEGFFDFLAYLCLEGIQVDLPQDVLVLNSLSFQEQGFSLLESRDYHQVDSYLDNDEAGASATLELIYRMGEQRVQPQHRRYKGYKDLSAWWEKEGKGVGLAKMNTY</sequence>
<dbReference type="Pfam" id="PF01807">
    <property type="entry name" value="Zn_ribbon_DnaG"/>
    <property type="match status" value="1"/>
</dbReference>
<dbReference type="Gene3D" id="3.90.580.10">
    <property type="entry name" value="Zinc finger, CHC2-type domain"/>
    <property type="match status" value="1"/>
</dbReference>
<evidence type="ECO:0000259" key="4">
    <source>
        <dbReference type="SMART" id="SM00400"/>
    </source>
</evidence>
<reference key="2">
    <citation type="submission" date="2011-04" db="EMBL/GenBank/DDBJ databases">
        <title>Complete sequence of plasmid 2 of Haliscomenobacter hydrossis DSM 1100.</title>
        <authorList>
            <consortium name="US DOE Joint Genome Institute (JGI-PGF)"/>
            <person name="Lucas S."/>
            <person name="Han J."/>
            <person name="Lapidus A."/>
            <person name="Bruce D."/>
            <person name="Goodwin L."/>
            <person name="Pitluck S."/>
            <person name="Peters L."/>
            <person name="Kyrpides N."/>
            <person name="Mavromatis K."/>
            <person name="Ivanova N."/>
            <person name="Ovchinnikova G."/>
            <person name="Pagani I."/>
            <person name="Daligault H."/>
            <person name="Detter J.C."/>
            <person name="Han C."/>
            <person name="Land M."/>
            <person name="Hauser L."/>
            <person name="Markowitz V."/>
            <person name="Cheng J.-F."/>
            <person name="Hugenholtz P."/>
            <person name="Woyke T."/>
            <person name="Wu D."/>
            <person name="Verbarg S."/>
            <person name="Frueling A."/>
            <person name="Brambilla E."/>
            <person name="Klenk H.-P."/>
            <person name="Eisen J.A."/>
        </authorList>
    </citation>
    <scope>NUCLEOTIDE SEQUENCE</scope>
    <source>
        <strain>DSM 1100</strain>
    </source>
</reference>
<name>F4L815_HALH1</name>
<dbReference type="Gene3D" id="3.40.1360.10">
    <property type="match status" value="1"/>
</dbReference>
<dbReference type="Proteomes" id="UP000008461">
    <property type="component" value="Plasmid pHALHY02"/>
</dbReference>
<evidence type="ECO:0000256" key="2">
    <source>
        <dbReference type="ARBA" id="ARBA00022771"/>
    </source>
</evidence>
<keyword evidence="6" id="KW-1185">Reference proteome</keyword>
<dbReference type="GO" id="GO:0003677">
    <property type="term" value="F:DNA binding"/>
    <property type="evidence" value="ECO:0007669"/>
    <property type="project" value="InterPro"/>
</dbReference>
<keyword evidence="5" id="KW-0614">Plasmid</keyword>
<dbReference type="GO" id="GO:0006269">
    <property type="term" value="P:DNA replication, synthesis of primer"/>
    <property type="evidence" value="ECO:0007669"/>
    <property type="project" value="TreeGrafter"/>
</dbReference>
<evidence type="ECO:0000256" key="1">
    <source>
        <dbReference type="ARBA" id="ARBA00022723"/>
    </source>
</evidence>
<dbReference type="InterPro" id="IPR036977">
    <property type="entry name" value="DNA_primase_Znf_CHC2"/>
</dbReference>
<proteinExistence type="predicted"/>
<keyword evidence="2" id="KW-0863">Zinc-finger</keyword>
<geneLocation type="plasmid" evidence="5 6">
    <name>pHALHY02</name>
</geneLocation>
<gene>
    <name evidence="5" type="ordered locus">Halhy_6708</name>
</gene>
<reference evidence="5 6" key="1">
    <citation type="journal article" date="2011" name="Stand. Genomic Sci.">
        <title>Complete genome sequence of Haliscomenobacter hydrossis type strain (O).</title>
        <authorList>
            <consortium name="US DOE Joint Genome Institute (JGI-PGF)"/>
            <person name="Daligault H."/>
            <person name="Lapidus A."/>
            <person name="Zeytun A."/>
            <person name="Nolan M."/>
            <person name="Lucas S."/>
            <person name="Del Rio T.G."/>
            <person name="Tice H."/>
            <person name="Cheng J.F."/>
            <person name="Tapia R."/>
            <person name="Han C."/>
            <person name="Goodwin L."/>
            <person name="Pitluck S."/>
            <person name="Liolios K."/>
            <person name="Pagani I."/>
            <person name="Ivanova N."/>
            <person name="Huntemann M."/>
            <person name="Mavromatis K."/>
            <person name="Mikhailova N."/>
            <person name="Pati A."/>
            <person name="Chen A."/>
            <person name="Palaniappan K."/>
            <person name="Land M."/>
            <person name="Hauser L."/>
            <person name="Brambilla E.M."/>
            <person name="Rohde M."/>
            <person name="Verbarg S."/>
            <person name="Goker M."/>
            <person name="Bristow J."/>
            <person name="Eisen J.A."/>
            <person name="Markowitz V."/>
            <person name="Hugenholtz P."/>
            <person name="Kyrpides N.C."/>
            <person name="Klenk H.P."/>
            <person name="Woyke T."/>
        </authorList>
    </citation>
    <scope>NUCLEOTIDE SEQUENCE [LARGE SCALE GENOMIC DNA]</scope>
    <source>
        <strain evidence="6">ATCC 27775 / DSM 1100 / LMG 10767 / O</strain>
        <plasmid evidence="6">Plasmid pHALHY02</plasmid>
    </source>
</reference>
<dbReference type="Pfam" id="PF13155">
    <property type="entry name" value="Toprim_2"/>
    <property type="match status" value="1"/>
</dbReference>
<dbReference type="InterPro" id="IPR002694">
    <property type="entry name" value="Znf_CHC2"/>
</dbReference>
<feature type="domain" description="Zinc finger CHC2-type" evidence="4">
    <location>
        <begin position="74"/>
        <end position="127"/>
    </location>
</feature>
<dbReference type="AlphaFoldDB" id="F4L815"/>
<dbReference type="GO" id="GO:0005737">
    <property type="term" value="C:cytoplasm"/>
    <property type="evidence" value="ECO:0007669"/>
    <property type="project" value="TreeGrafter"/>
</dbReference>
<evidence type="ECO:0000313" key="6">
    <source>
        <dbReference type="Proteomes" id="UP000008461"/>
    </source>
</evidence>
<organism evidence="5 6">
    <name type="scientific">Haliscomenobacter hydrossis (strain ATCC 27775 / DSM 1100 / LMG 10767 / O)</name>
    <dbReference type="NCBI Taxonomy" id="760192"/>
    <lineage>
        <taxon>Bacteria</taxon>
        <taxon>Pseudomonadati</taxon>
        <taxon>Bacteroidota</taxon>
        <taxon>Saprospiria</taxon>
        <taxon>Saprospirales</taxon>
        <taxon>Haliscomenobacteraceae</taxon>
        <taxon>Haliscomenobacter</taxon>
    </lineage>
</organism>
<dbReference type="PANTHER" id="PTHR30313:SF2">
    <property type="entry name" value="DNA PRIMASE"/>
    <property type="match status" value="1"/>
</dbReference>